<evidence type="ECO:0000256" key="3">
    <source>
        <dbReference type="ARBA" id="ARBA00016612"/>
    </source>
</evidence>
<feature type="transmembrane region" description="Helical" evidence="11">
    <location>
        <begin position="27"/>
        <end position="45"/>
    </location>
</feature>
<reference evidence="12" key="1">
    <citation type="submission" date="2019-11" db="EMBL/GenBank/DDBJ databases">
        <title>Mitochondrial genome of Brachystomella parvula (Collembola: Brachystomellidae).</title>
        <authorList>
            <person name="Jiang L.-L."/>
            <person name="Dong J."/>
            <person name="Jin J.-F."/>
            <person name="Zhang F."/>
        </authorList>
    </citation>
    <scope>NUCLEOTIDE SEQUENCE</scope>
    <source>
        <tissue evidence="12">Whole body</tissue>
    </source>
</reference>
<evidence type="ECO:0000256" key="1">
    <source>
        <dbReference type="ARBA" id="ARBA00004141"/>
    </source>
</evidence>
<dbReference type="EMBL" id="MN660050">
    <property type="protein sequence ID" value="QGQ56385.1"/>
    <property type="molecule type" value="Genomic_DNA"/>
</dbReference>
<organism evidence="12">
    <name type="scientific">Brachystomella parvula</name>
    <dbReference type="NCBI Taxonomy" id="187611"/>
    <lineage>
        <taxon>Eukaryota</taxon>
        <taxon>Metazoa</taxon>
        <taxon>Ecdysozoa</taxon>
        <taxon>Arthropoda</taxon>
        <taxon>Hexapoda</taxon>
        <taxon>Collembola</taxon>
        <taxon>Poduromorpha</taxon>
        <taxon>Poduroidea</taxon>
        <taxon>Brachystomellidae</taxon>
        <taxon>Brachystomella</taxon>
    </lineage>
</organism>
<dbReference type="GO" id="GO:0008137">
    <property type="term" value="F:NADH dehydrogenase (ubiquinone) activity"/>
    <property type="evidence" value="ECO:0007669"/>
    <property type="project" value="UniProtKB-EC"/>
</dbReference>
<evidence type="ECO:0000256" key="5">
    <source>
        <dbReference type="ARBA" id="ARBA00022967"/>
    </source>
</evidence>
<comment type="catalytic activity">
    <reaction evidence="10">
        <text>a ubiquinone + NADH + 5 H(+)(in) = a ubiquinol + NAD(+) + 4 H(+)(out)</text>
        <dbReference type="Rhea" id="RHEA:29091"/>
        <dbReference type="Rhea" id="RHEA-COMP:9565"/>
        <dbReference type="Rhea" id="RHEA-COMP:9566"/>
        <dbReference type="ChEBI" id="CHEBI:15378"/>
        <dbReference type="ChEBI" id="CHEBI:16389"/>
        <dbReference type="ChEBI" id="CHEBI:17976"/>
        <dbReference type="ChEBI" id="CHEBI:57540"/>
        <dbReference type="ChEBI" id="CHEBI:57945"/>
        <dbReference type="EC" id="7.1.1.2"/>
    </reaction>
</comment>
<evidence type="ECO:0000256" key="4">
    <source>
        <dbReference type="ARBA" id="ARBA00022692"/>
    </source>
</evidence>
<evidence type="ECO:0000256" key="7">
    <source>
        <dbReference type="ARBA" id="ARBA00023027"/>
    </source>
</evidence>
<evidence type="ECO:0000313" key="12">
    <source>
        <dbReference type="EMBL" id="QGQ56385.1"/>
    </source>
</evidence>
<dbReference type="Pfam" id="PF00420">
    <property type="entry name" value="Oxidored_q2"/>
    <property type="match status" value="1"/>
</dbReference>
<comment type="similarity">
    <text evidence="2">Belongs to the complex I subunit 4L family.</text>
</comment>
<comment type="subcellular location">
    <subcellularLocation>
        <location evidence="1">Membrane</location>
        <topology evidence="1">Multi-pass membrane protein</topology>
    </subcellularLocation>
</comment>
<keyword evidence="8 11" id="KW-0472">Membrane</keyword>
<dbReference type="InterPro" id="IPR039428">
    <property type="entry name" value="NUOK/Mnh_C1-like"/>
</dbReference>
<evidence type="ECO:0000256" key="10">
    <source>
        <dbReference type="ARBA" id="ARBA00049551"/>
    </source>
</evidence>
<dbReference type="GO" id="GO:0016020">
    <property type="term" value="C:membrane"/>
    <property type="evidence" value="ECO:0007669"/>
    <property type="project" value="UniProtKB-SubCell"/>
</dbReference>
<keyword evidence="5" id="KW-1278">Translocase</keyword>
<evidence type="ECO:0000256" key="11">
    <source>
        <dbReference type="SAM" id="Phobius"/>
    </source>
</evidence>
<keyword evidence="7" id="KW-0520">NAD</keyword>
<accession>A0A650BK43</accession>
<keyword evidence="6 11" id="KW-1133">Transmembrane helix</keyword>
<protein>
    <recommendedName>
        <fullName evidence="3">NADH-ubiquinone oxidoreductase chain 4L</fullName>
    </recommendedName>
    <alternativeName>
        <fullName evidence="9">NADH dehydrogenase subunit 4L</fullName>
    </alternativeName>
</protein>
<evidence type="ECO:0000256" key="6">
    <source>
        <dbReference type="ARBA" id="ARBA00022989"/>
    </source>
</evidence>
<geneLocation type="mitochondrion" evidence="12"/>
<feature type="transmembrane region" description="Helical" evidence="11">
    <location>
        <begin position="52"/>
        <end position="78"/>
    </location>
</feature>
<dbReference type="AlphaFoldDB" id="A0A650BK43"/>
<evidence type="ECO:0000256" key="9">
    <source>
        <dbReference type="ARBA" id="ARBA00031586"/>
    </source>
</evidence>
<keyword evidence="4 11" id="KW-0812">Transmembrane</keyword>
<gene>
    <name evidence="12" type="primary">ND4L</name>
</gene>
<sequence>MLMMILLCFTFGFVSFSMKINHILKMLLMMEFMVLMIFFSLLLTFDKDSLYLSLLFLIFSVCEGALGLTVLVCVTRAYGGDYSPMLSLSY</sequence>
<evidence type="ECO:0000256" key="2">
    <source>
        <dbReference type="ARBA" id="ARBA00010519"/>
    </source>
</evidence>
<evidence type="ECO:0000256" key="8">
    <source>
        <dbReference type="ARBA" id="ARBA00023136"/>
    </source>
</evidence>
<name>A0A650BK43_9HEXA</name>
<dbReference type="Gene3D" id="1.10.287.3510">
    <property type="match status" value="1"/>
</dbReference>
<keyword evidence="12" id="KW-0496">Mitochondrion</keyword>
<proteinExistence type="inferred from homology"/>